<keyword evidence="1" id="KW-0472">Membrane</keyword>
<dbReference type="PROSITE" id="PS50835">
    <property type="entry name" value="IG_LIKE"/>
    <property type="match status" value="2"/>
</dbReference>
<dbReference type="InterPro" id="IPR036179">
    <property type="entry name" value="Ig-like_dom_sf"/>
</dbReference>
<sequence>MHVIEVMSANMLTSVLLTVFFLSGALPCPWSNLFVTTPQRMEALNGSCLHIPCSFSARYRERFDGGETFGVWLRSYPKISHVIFNSSETVNRYPIKLMGNLRRKDCTTLFLHVHMNYSDKYFFRVESWPFRETAFCDHLQLTVRDSPPSPKIQISGDLTEKSSVTVTCSAFTPCPHSPPKLTWNLLKDSQSNMVKNADGTFTTQIQESITLTDSHNGFNITCSATYPVNEGTGFKSAEETRTLRVSYAPKDTSASISPSDVRTAGATVNLTCSSRAKPSVRNFTWFKFSPDGPLVVSEGEFYIFNITEGGVYYCVARNDLGNPEFGVIVHVTVKILGIVTLCTAVIIFECWFRSRCRNKPVKVHSRIRDSQQ</sequence>
<dbReference type="EMBL" id="OY660883">
    <property type="protein sequence ID" value="CAJ1082452.1"/>
    <property type="molecule type" value="Genomic_DNA"/>
</dbReference>
<dbReference type="InterPro" id="IPR003598">
    <property type="entry name" value="Ig_sub2"/>
</dbReference>
<accession>A0AAV1H8X1</accession>
<evidence type="ECO:0000313" key="5">
    <source>
        <dbReference type="Proteomes" id="UP001178508"/>
    </source>
</evidence>
<dbReference type="SMART" id="SM00409">
    <property type="entry name" value="IG"/>
    <property type="match status" value="3"/>
</dbReference>
<feature type="signal peptide" evidence="2">
    <location>
        <begin position="1"/>
        <end position="27"/>
    </location>
</feature>
<feature type="chain" id="PRO_5043584014" evidence="2">
    <location>
        <begin position="28"/>
        <end position="372"/>
    </location>
</feature>
<evidence type="ECO:0000256" key="1">
    <source>
        <dbReference type="SAM" id="Phobius"/>
    </source>
</evidence>
<gene>
    <name evidence="4" type="ORF">XNOV1_A014544</name>
</gene>
<dbReference type="InterPro" id="IPR013783">
    <property type="entry name" value="Ig-like_fold"/>
</dbReference>
<dbReference type="CDD" id="cd00096">
    <property type="entry name" value="Ig"/>
    <property type="match status" value="1"/>
</dbReference>
<dbReference type="InterPro" id="IPR003599">
    <property type="entry name" value="Ig_sub"/>
</dbReference>
<dbReference type="Proteomes" id="UP001178508">
    <property type="component" value="Chromosome 20"/>
</dbReference>
<dbReference type="PANTHER" id="PTHR46484:SF8">
    <property type="entry name" value="B-CELL RECEPTOR CD22-LIKE-RELATED"/>
    <property type="match status" value="1"/>
</dbReference>
<feature type="transmembrane region" description="Helical" evidence="1">
    <location>
        <begin position="327"/>
        <end position="352"/>
    </location>
</feature>
<dbReference type="SUPFAM" id="SSF48726">
    <property type="entry name" value="Immunoglobulin"/>
    <property type="match status" value="3"/>
</dbReference>
<dbReference type="AlphaFoldDB" id="A0AAV1H8X1"/>
<keyword evidence="2" id="KW-0732">Signal</keyword>
<protein>
    <submittedName>
        <fullName evidence="4">Vascular cell adhesion protein 1-like isoform X4</fullName>
    </submittedName>
</protein>
<feature type="domain" description="Ig-like" evidence="3">
    <location>
        <begin position="150"/>
        <end position="246"/>
    </location>
</feature>
<evidence type="ECO:0000259" key="3">
    <source>
        <dbReference type="PROSITE" id="PS50835"/>
    </source>
</evidence>
<feature type="domain" description="Ig-like" evidence="3">
    <location>
        <begin position="249"/>
        <end position="332"/>
    </location>
</feature>
<proteinExistence type="predicted"/>
<evidence type="ECO:0000256" key="2">
    <source>
        <dbReference type="SAM" id="SignalP"/>
    </source>
</evidence>
<dbReference type="Pfam" id="PF13927">
    <property type="entry name" value="Ig_3"/>
    <property type="match status" value="1"/>
</dbReference>
<dbReference type="InterPro" id="IPR007110">
    <property type="entry name" value="Ig-like_dom"/>
</dbReference>
<name>A0AAV1H8X1_XYRNO</name>
<dbReference type="PANTHER" id="PTHR46484">
    <property type="entry name" value="SI:CH211-171H4.5-RELATED"/>
    <property type="match status" value="1"/>
</dbReference>
<organism evidence="4 5">
    <name type="scientific">Xyrichtys novacula</name>
    <name type="common">Pearly razorfish</name>
    <name type="synonym">Hemipteronotus novacula</name>
    <dbReference type="NCBI Taxonomy" id="13765"/>
    <lineage>
        <taxon>Eukaryota</taxon>
        <taxon>Metazoa</taxon>
        <taxon>Chordata</taxon>
        <taxon>Craniata</taxon>
        <taxon>Vertebrata</taxon>
        <taxon>Euteleostomi</taxon>
        <taxon>Actinopterygii</taxon>
        <taxon>Neopterygii</taxon>
        <taxon>Teleostei</taxon>
        <taxon>Neoteleostei</taxon>
        <taxon>Acanthomorphata</taxon>
        <taxon>Eupercaria</taxon>
        <taxon>Labriformes</taxon>
        <taxon>Labridae</taxon>
        <taxon>Xyrichtys</taxon>
    </lineage>
</organism>
<keyword evidence="1" id="KW-0812">Transmembrane</keyword>
<keyword evidence="1" id="KW-1133">Transmembrane helix</keyword>
<reference evidence="4" key="1">
    <citation type="submission" date="2023-08" db="EMBL/GenBank/DDBJ databases">
        <authorList>
            <person name="Alioto T."/>
            <person name="Alioto T."/>
            <person name="Gomez Garrido J."/>
        </authorList>
    </citation>
    <scope>NUCLEOTIDE SEQUENCE</scope>
</reference>
<dbReference type="Gene3D" id="2.60.40.10">
    <property type="entry name" value="Immunoglobulins"/>
    <property type="match status" value="3"/>
</dbReference>
<evidence type="ECO:0000313" key="4">
    <source>
        <dbReference type="EMBL" id="CAJ1082452.1"/>
    </source>
</evidence>
<keyword evidence="5" id="KW-1185">Reference proteome</keyword>
<dbReference type="SMART" id="SM00408">
    <property type="entry name" value="IGc2"/>
    <property type="match status" value="1"/>
</dbReference>